<organism evidence="6 7">
    <name type="scientific">Gonapodya prolifera (strain JEL478)</name>
    <name type="common">Monoblepharis prolifera</name>
    <dbReference type="NCBI Taxonomy" id="1344416"/>
    <lineage>
        <taxon>Eukaryota</taxon>
        <taxon>Fungi</taxon>
        <taxon>Fungi incertae sedis</taxon>
        <taxon>Chytridiomycota</taxon>
        <taxon>Chytridiomycota incertae sedis</taxon>
        <taxon>Monoblepharidomycetes</taxon>
        <taxon>Monoblepharidales</taxon>
        <taxon>Gonapodyaceae</taxon>
        <taxon>Gonapodya</taxon>
    </lineage>
</organism>
<dbReference type="Proteomes" id="UP000070544">
    <property type="component" value="Unassembled WGS sequence"/>
</dbReference>
<dbReference type="EMBL" id="KQ965765">
    <property type="protein sequence ID" value="KXS14907.1"/>
    <property type="molecule type" value="Genomic_DNA"/>
</dbReference>
<dbReference type="AlphaFoldDB" id="A0A139ADR0"/>
<feature type="transmembrane region" description="Helical" evidence="5">
    <location>
        <begin position="53"/>
        <end position="76"/>
    </location>
</feature>
<evidence type="ECO:0000256" key="3">
    <source>
        <dbReference type="ARBA" id="ARBA00022989"/>
    </source>
</evidence>
<dbReference type="GO" id="GO:0007189">
    <property type="term" value="P:adenylate cyclase-activating G protein-coupled receptor signaling pathway"/>
    <property type="evidence" value="ECO:0007669"/>
    <property type="project" value="TreeGrafter"/>
</dbReference>
<keyword evidence="3 5" id="KW-1133">Transmembrane helix</keyword>
<evidence type="ECO:0000256" key="2">
    <source>
        <dbReference type="ARBA" id="ARBA00022692"/>
    </source>
</evidence>
<protein>
    <recommendedName>
        <fullName evidence="8">G-protein coupled receptors family 2 profile 2 domain-containing protein</fullName>
    </recommendedName>
</protein>
<sequence length="191" mass="21574">MLPYENVMVGITTVLSLVEALAYLGARDENDKPFYRLAGTWCWLGNDRNRLVVYYVLAWIILILSWITFVLAQVALQKKADNISNDSERGVSPAIARTIEELNLGTAEGMRGHIRKLCLYFVAYIVPVVISSINRLQNMASPGNTIFGLYVLTSFFGQLHGIVIACVFFTSENHKARQRVKQRRNGFRIST</sequence>
<evidence type="ECO:0000313" key="7">
    <source>
        <dbReference type="Proteomes" id="UP000070544"/>
    </source>
</evidence>
<keyword evidence="2 5" id="KW-0812">Transmembrane</keyword>
<keyword evidence="7" id="KW-1185">Reference proteome</keyword>
<evidence type="ECO:0000256" key="5">
    <source>
        <dbReference type="SAM" id="Phobius"/>
    </source>
</evidence>
<feature type="transmembrane region" description="Helical" evidence="5">
    <location>
        <begin position="7"/>
        <end position="26"/>
    </location>
</feature>
<gene>
    <name evidence="6" type="ORF">M427DRAFT_70252</name>
</gene>
<dbReference type="PANTHER" id="PTHR23112">
    <property type="entry name" value="G PROTEIN-COUPLED RECEPTOR 157-RELATED"/>
    <property type="match status" value="1"/>
</dbReference>
<dbReference type="STRING" id="1344416.A0A139ADR0"/>
<keyword evidence="4 5" id="KW-0472">Membrane</keyword>
<dbReference type="OrthoDB" id="2122879at2759"/>
<reference evidence="6 7" key="1">
    <citation type="journal article" date="2015" name="Genome Biol. Evol.">
        <title>Phylogenomic analyses indicate that early fungi evolved digesting cell walls of algal ancestors of land plants.</title>
        <authorList>
            <person name="Chang Y."/>
            <person name="Wang S."/>
            <person name="Sekimoto S."/>
            <person name="Aerts A.L."/>
            <person name="Choi C."/>
            <person name="Clum A."/>
            <person name="LaButti K.M."/>
            <person name="Lindquist E.A."/>
            <person name="Yee Ngan C."/>
            <person name="Ohm R.A."/>
            <person name="Salamov A.A."/>
            <person name="Grigoriev I.V."/>
            <person name="Spatafora J.W."/>
            <person name="Berbee M.L."/>
        </authorList>
    </citation>
    <scope>NUCLEOTIDE SEQUENCE [LARGE SCALE GENOMIC DNA]</scope>
    <source>
        <strain evidence="6 7">JEL478</strain>
    </source>
</reference>
<evidence type="ECO:0000256" key="4">
    <source>
        <dbReference type="ARBA" id="ARBA00023136"/>
    </source>
</evidence>
<evidence type="ECO:0000256" key="1">
    <source>
        <dbReference type="ARBA" id="ARBA00004141"/>
    </source>
</evidence>
<comment type="subcellular location">
    <subcellularLocation>
        <location evidence="1">Membrane</location>
        <topology evidence="1">Multi-pass membrane protein</topology>
    </subcellularLocation>
</comment>
<dbReference type="Gene3D" id="1.20.1070.10">
    <property type="entry name" value="Rhodopsin 7-helix transmembrane proteins"/>
    <property type="match status" value="1"/>
</dbReference>
<dbReference type="GO" id="GO:0004930">
    <property type="term" value="F:G protein-coupled receptor activity"/>
    <property type="evidence" value="ECO:0007669"/>
    <property type="project" value="TreeGrafter"/>
</dbReference>
<proteinExistence type="predicted"/>
<feature type="transmembrane region" description="Helical" evidence="5">
    <location>
        <begin position="146"/>
        <end position="169"/>
    </location>
</feature>
<accession>A0A139ADR0</accession>
<feature type="transmembrane region" description="Helical" evidence="5">
    <location>
        <begin position="117"/>
        <end position="134"/>
    </location>
</feature>
<evidence type="ECO:0000313" key="6">
    <source>
        <dbReference type="EMBL" id="KXS14907.1"/>
    </source>
</evidence>
<evidence type="ECO:0008006" key="8">
    <source>
        <dbReference type="Google" id="ProtNLM"/>
    </source>
</evidence>
<dbReference type="PANTHER" id="PTHR23112:SF0">
    <property type="entry name" value="TRANSMEMBRANE PROTEIN 116"/>
    <property type="match status" value="1"/>
</dbReference>
<name>A0A139ADR0_GONPJ</name>
<dbReference type="GO" id="GO:0005886">
    <property type="term" value="C:plasma membrane"/>
    <property type="evidence" value="ECO:0007669"/>
    <property type="project" value="TreeGrafter"/>
</dbReference>